<gene>
    <name evidence="2" type="ORF">NUZ5A_20231</name>
</gene>
<evidence type="ECO:0000313" key="3">
    <source>
        <dbReference type="Proteomes" id="UP000655759"/>
    </source>
</evidence>
<dbReference type="RefSeq" id="WP_205097905.1">
    <property type="nucleotide sequence ID" value="NZ_CAJNAQ010000002.1"/>
</dbReference>
<protein>
    <submittedName>
        <fullName evidence="2">SAM-dependent methyltransferase (Modular protein)</fullName>
    </submittedName>
</protein>
<accession>A0A812EZG6</accession>
<keyword evidence="2" id="KW-0808">Transferase</keyword>
<sequence>MWKTRGFHRKNMKRSFDWESYHQRSKAETIFSVIKRMLGEYVMSRYILTQNREVMCRVLTYNCYRITRNYGIILGWFLESLKIFQFFFMSSNLLYFFAFDKLSTLVTYPNYYILLVEIFSMQISRSKLDDIYSLSNKITCKEFMDSIPNSEKLFNALRAGTLRYIDPFTGKVNSDYCYLRDKCPLCDSKDFKFIFVKDGFDHMLCKSCDMIFTLQVLDNSKTQHLEEGSEGDSYGEYKTKSVIGELDRKKFEIVFEQLKQYDPNIKTIFDFDSQAGTFLDWAKEQGFSVVGHEYHTPLRKIAQGKGHTVLNDNLETISFDKQFDLITSWDYLDHVLNPRKVIANLTKYLKRGGLFFFALNNKDSLSTMILHEHSANFIGPHHTMHYGLPQVKMLMKDYDLLYAESYVSELNQISNWMAFKNVQFGDAPLAYNLFDPKKISELGLGIKLNVIFRKK</sequence>
<dbReference type="PANTHER" id="PTHR43861:SF6">
    <property type="entry name" value="METHYLTRANSFERASE TYPE 11"/>
    <property type="match status" value="1"/>
</dbReference>
<keyword evidence="1" id="KW-0472">Membrane</keyword>
<dbReference type="GO" id="GO:0008168">
    <property type="term" value="F:methyltransferase activity"/>
    <property type="evidence" value="ECO:0007669"/>
    <property type="project" value="UniProtKB-KW"/>
</dbReference>
<dbReference type="SUPFAM" id="SSF53335">
    <property type="entry name" value="S-adenosyl-L-methionine-dependent methyltransferases"/>
    <property type="match status" value="1"/>
</dbReference>
<keyword evidence="1" id="KW-0812">Transmembrane</keyword>
<dbReference type="AlphaFoldDB" id="A0A812EZG6"/>
<dbReference type="Gene3D" id="3.40.50.150">
    <property type="entry name" value="Vaccinia Virus protein VP39"/>
    <property type="match status" value="1"/>
</dbReference>
<evidence type="ECO:0000256" key="1">
    <source>
        <dbReference type="SAM" id="Phobius"/>
    </source>
</evidence>
<keyword evidence="2" id="KW-0489">Methyltransferase</keyword>
<dbReference type="EMBL" id="CAJNAQ010000002">
    <property type="protein sequence ID" value="CAE6486928.1"/>
    <property type="molecule type" value="Genomic_DNA"/>
</dbReference>
<dbReference type="GO" id="GO:0032259">
    <property type="term" value="P:methylation"/>
    <property type="evidence" value="ECO:0007669"/>
    <property type="project" value="UniProtKB-KW"/>
</dbReference>
<organism evidence="2 3">
    <name type="scientific">Candidatus Nitrosotenuis uzonensis</name>
    <dbReference type="NCBI Taxonomy" id="1407055"/>
    <lineage>
        <taxon>Archaea</taxon>
        <taxon>Nitrososphaerota</taxon>
        <taxon>Candidatus Nitrosotenuis</taxon>
    </lineage>
</organism>
<dbReference type="InterPro" id="IPR029063">
    <property type="entry name" value="SAM-dependent_MTases_sf"/>
</dbReference>
<name>A0A812EZG6_9ARCH</name>
<dbReference type="PANTHER" id="PTHR43861">
    <property type="entry name" value="TRANS-ACONITATE 2-METHYLTRANSFERASE-RELATED"/>
    <property type="match status" value="1"/>
</dbReference>
<proteinExistence type="predicted"/>
<reference evidence="2" key="1">
    <citation type="submission" date="2021-02" db="EMBL/GenBank/DDBJ databases">
        <authorList>
            <person name="Han P."/>
        </authorList>
    </citation>
    <scope>NUCLEOTIDE SEQUENCE</scope>
    <source>
        <strain evidence="2">Candidatus Nitrosotenuis uzonensis 5A</strain>
    </source>
</reference>
<dbReference type="Proteomes" id="UP000655759">
    <property type="component" value="Unassembled WGS sequence"/>
</dbReference>
<dbReference type="Pfam" id="PF13489">
    <property type="entry name" value="Methyltransf_23"/>
    <property type="match status" value="1"/>
</dbReference>
<feature type="transmembrane region" description="Helical" evidence="1">
    <location>
        <begin position="70"/>
        <end position="88"/>
    </location>
</feature>
<keyword evidence="1" id="KW-1133">Transmembrane helix</keyword>
<comment type="caution">
    <text evidence="2">The sequence shown here is derived from an EMBL/GenBank/DDBJ whole genome shotgun (WGS) entry which is preliminary data.</text>
</comment>
<evidence type="ECO:0000313" key="2">
    <source>
        <dbReference type="EMBL" id="CAE6486928.1"/>
    </source>
</evidence>